<dbReference type="GeneID" id="14012035"/>
<accession>J7F8Y9</accession>
<evidence type="ECO:0000313" key="2">
    <source>
        <dbReference type="Proteomes" id="UP000003754"/>
    </source>
</evidence>
<sequence>MKINMNDKVRLKLTEHGHMAMAMCEYLKYDKVDADGWLELHLWEAMLVFGPFMFNGNPNLPFETNIELKPSVEAIKREDKISQDEIALLFPDGLPVELMKVMFPEMSEPLTSDELRFLMKFVALDREYTVGPKTFERVFNAAGLTNLSDLQAVMDAIERALTIKPLEWKRGDYISSAKSVDTLSFNAQYIGDGDDGWMLHSYLTNETKRTRHPSREEAEAAAQEQHETAVGKYLQG</sequence>
<evidence type="ECO:0000313" key="1">
    <source>
        <dbReference type="EMBL" id="AFH19780.1"/>
    </source>
</evidence>
<dbReference type="KEGG" id="vg:14012035"/>
<keyword evidence="2" id="KW-1185">Reference proteome</keyword>
<reference evidence="1 2" key="1">
    <citation type="submission" date="2011-12" db="EMBL/GenBank/DDBJ databases">
        <title>The genome sequence of the flagella-specific Agrobacterium bacteriophage 7-7-1.</title>
        <authorList>
            <person name="Schmitt R."/>
            <person name="Van den Bossche A."/>
            <person name="Lavigne R."/>
            <person name="Kropinski A.M."/>
        </authorList>
    </citation>
    <scope>NUCLEOTIDE SEQUENCE [LARGE SCALE GENOMIC DNA]</scope>
</reference>
<protein>
    <submittedName>
        <fullName evidence="1">Uncharacterized protein</fullName>
    </submittedName>
</protein>
<dbReference type="RefSeq" id="YP_007006538.1">
    <property type="nucleotide sequence ID" value="NC_019519.1"/>
</dbReference>
<name>J7F8Y9_9CAUD</name>
<dbReference type="EMBL" id="JQ312117">
    <property type="protein sequence ID" value="AFH19780.1"/>
    <property type="molecule type" value="Genomic_DNA"/>
</dbReference>
<gene>
    <name evidence="1" type="ORF">7-7-1_00082</name>
</gene>
<proteinExistence type="predicted"/>
<organism evidence="1 2">
    <name type="scientific">Agrobacterium phage 7-7-1</name>
    <dbReference type="NCBI Taxonomy" id="1161931"/>
    <lineage>
        <taxon>Viruses</taxon>
        <taxon>Duplodnaviria</taxon>
        <taxon>Heunggongvirae</taxon>
        <taxon>Uroviricota</taxon>
        <taxon>Caudoviricetes</taxon>
        <taxon>Schmittlotzvirus</taxon>
        <taxon>Schmittlotzvirus sv771</taxon>
    </lineage>
</organism>
<dbReference type="Proteomes" id="UP000003754">
    <property type="component" value="Segment"/>
</dbReference>